<dbReference type="EMBL" id="BARV01040709">
    <property type="protein sequence ID" value="GAI56498.1"/>
    <property type="molecule type" value="Genomic_DNA"/>
</dbReference>
<evidence type="ECO:0000313" key="1">
    <source>
        <dbReference type="EMBL" id="GAI56498.1"/>
    </source>
</evidence>
<reference evidence="1" key="1">
    <citation type="journal article" date="2014" name="Front. Microbiol.">
        <title>High frequency of phylogenetically diverse reductive dehalogenase-homologous genes in deep subseafloor sedimentary metagenomes.</title>
        <authorList>
            <person name="Kawai M."/>
            <person name="Futagami T."/>
            <person name="Toyoda A."/>
            <person name="Takaki Y."/>
            <person name="Nishi S."/>
            <person name="Hori S."/>
            <person name="Arai W."/>
            <person name="Tsubouchi T."/>
            <person name="Morono Y."/>
            <person name="Uchiyama I."/>
            <person name="Ito T."/>
            <person name="Fujiyama A."/>
            <person name="Inagaki F."/>
            <person name="Takami H."/>
        </authorList>
    </citation>
    <scope>NUCLEOTIDE SEQUENCE</scope>
    <source>
        <strain evidence="1">Expedition CK06-06</strain>
    </source>
</reference>
<organism evidence="1">
    <name type="scientific">marine sediment metagenome</name>
    <dbReference type="NCBI Taxonomy" id="412755"/>
    <lineage>
        <taxon>unclassified sequences</taxon>
        <taxon>metagenomes</taxon>
        <taxon>ecological metagenomes</taxon>
    </lineage>
</organism>
<sequence>DVINNLKEVKLKGPEQWLKEQEEKWKCDCGMSFSWYEKVCNNCSIELVSYATTLRINKI</sequence>
<name>X1PKZ9_9ZZZZ</name>
<protein>
    <submittedName>
        <fullName evidence="1">Uncharacterized protein</fullName>
    </submittedName>
</protein>
<dbReference type="AlphaFoldDB" id="X1PKZ9"/>
<proteinExistence type="predicted"/>
<gene>
    <name evidence="1" type="ORF">S06H3_61924</name>
</gene>
<feature type="non-terminal residue" evidence="1">
    <location>
        <position position="1"/>
    </location>
</feature>
<comment type="caution">
    <text evidence="1">The sequence shown here is derived from an EMBL/GenBank/DDBJ whole genome shotgun (WGS) entry which is preliminary data.</text>
</comment>
<accession>X1PKZ9</accession>